<reference evidence="2 3" key="1">
    <citation type="submission" date="2023-09" db="EMBL/GenBank/DDBJ databases">
        <title>The genome sequence of Streptomyces anthocyanicus.</title>
        <authorList>
            <person name="Mo P."/>
        </authorList>
    </citation>
    <scope>NUCLEOTIDE SEQUENCE [LARGE SCALE GENOMIC DNA]</scope>
    <source>
        <strain evidence="2 3">JCM 4387</strain>
    </source>
</reference>
<sequence length="169" mass="17461">MGPDRPARRGLLQTPLALTRHARVGAGRALIAGYWLYVVLTAWVAWQVQGFFPAMDAPGKNGGLFGAAIPMVLGTPLFVVDSGSVFPEVRGEGTLSAQIRDQLTAFTVLCCTCIGLVAGLMSGRAFDFPGDGFPARFLPGGAPWGLLAGSALGTLIGVLLPAPPTAAAR</sequence>
<feature type="transmembrane region" description="Helical" evidence="1">
    <location>
        <begin position="103"/>
        <end position="122"/>
    </location>
</feature>
<protein>
    <recommendedName>
        <fullName evidence="4">ABC transporter permease</fullName>
    </recommendedName>
</protein>
<dbReference type="EMBL" id="CP134213">
    <property type="protein sequence ID" value="WND18951.1"/>
    <property type="molecule type" value="Genomic_DNA"/>
</dbReference>
<dbReference type="Proteomes" id="UP001249394">
    <property type="component" value="Chromosome"/>
</dbReference>
<feature type="transmembrane region" description="Helical" evidence="1">
    <location>
        <begin position="64"/>
        <end position="82"/>
    </location>
</feature>
<feature type="transmembrane region" description="Helical" evidence="1">
    <location>
        <begin position="142"/>
        <end position="162"/>
    </location>
</feature>
<keyword evidence="1" id="KW-0472">Membrane</keyword>
<evidence type="ECO:0000313" key="3">
    <source>
        <dbReference type="Proteomes" id="UP001249394"/>
    </source>
</evidence>
<feature type="transmembrane region" description="Helical" evidence="1">
    <location>
        <begin position="29"/>
        <end position="52"/>
    </location>
</feature>
<evidence type="ECO:0000313" key="2">
    <source>
        <dbReference type="EMBL" id="WND18951.1"/>
    </source>
</evidence>
<evidence type="ECO:0008006" key="4">
    <source>
        <dbReference type="Google" id="ProtNLM"/>
    </source>
</evidence>
<gene>
    <name evidence="2" type="ORF">RI060_17080</name>
</gene>
<keyword evidence="3" id="KW-1185">Reference proteome</keyword>
<accession>A0ABY9UFC7</accession>
<keyword evidence="1" id="KW-0812">Transmembrane</keyword>
<keyword evidence="1" id="KW-1133">Transmembrane helix</keyword>
<name>A0ABY9UFC7_STRVL</name>
<evidence type="ECO:0000256" key="1">
    <source>
        <dbReference type="SAM" id="Phobius"/>
    </source>
</evidence>
<organism evidence="2 3">
    <name type="scientific">Streptomyces violaceus</name>
    <name type="common">Streptomyces venezuelae</name>
    <dbReference type="NCBI Taxonomy" id="1936"/>
    <lineage>
        <taxon>Bacteria</taxon>
        <taxon>Bacillati</taxon>
        <taxon>Actinomycetota</taxon>
        <taxon>Actinomycetes</taxon>
        <taxon>Kitasatosporales</taxon>
        <taxon>Streptomycetaceae</taxon>
        <taxon>Streptomyces</taxon>
    </lineage>
</organism>
<proteinExistence type="predicted"/>